<dbReference type="Pfam" id="PF09424">
    <property type="entry name" value="YqeY"/>
    <property type="match status" value="1"/>
</dbReference>
<protein>
    <recommendedName>
        <fullName evidence="1">Altered inheritance of mitochondria protein 41</fullName>
    </recommendedName>
</protein>
<reference evidence="2" key="1">
    <citation type="submission" date="2023-03" db="EMBL/GenBank/DDBJ databases">
        <title>Massive genome expansion in bonnet fungi (Mycena s.s.) driven by repeated elements and novel gene families across ecological guilds.</title>
        <authorList>
            <consortium name="Lawrence Berkeley National Laboratory"/>
            <person name="Harder C.B."/>
            <person name="Miyauchi S."/>
            <person name="Viragh M."/>
            <person name="Kuo A."/>
            <person name="Thoen E."/>
            <person name="Andreopoulos B."/>
            <person name="Lu D."/>
            <person name="Skrede I."/>
            <person name="Drula E."/>
            <person name="Henrissat B."/>
            <person name="Morin E."/>
            <person name="Kohler A."/>
            <person name="Barry K."/>
            <person name="LaButti K."/>
            <person name="Morin E."/>
            <person name="Salamov A."/>
            <person name="Lipzen A."/>
            <person name="Mereny Z."/>
            <person name="Hegedus B."/>
            <person name="Baldrian P."/>
            <person name="Stursova M."/>
            <person name="Weitz H."/>
            <person name="Taylor A."/>
            <person name="Grigoriev I.V."/>
            <person name="Nagy L.G."/>
            <person name="Martin F."/>
            <person name="Kauserud H."/>
        </authorList>
    </citation>
    <scope>NUCLEOTIDE SEQUENCE</scope>
    <source>
        <strain evidence="2">CBHHK067</strain>
    </source>
</reference>
<dbReference type="SUPFAM" id="SSF89095">
    <property type="entry name" value="GatB/YqeY motif"/>
    <property type="match status" value="1"/>
</dbReference>
<dbReference type="PANTHER" id="PTHR28055">
    <property type="entry name" value="ALTERED INHERITANCE OF MITOCHONDRIA PROTEIN 41, MITOCHONDRIAL"/>
    <property type="match status" value="1"/>
</dbReference>
<dbReference type="Gene3D" id="1.10.1510.10">
    <property type="entry name" value="Uncharacterised protein YqeY/AIM41 PF09424, N-terminal domain"/>
    <property type="match status" value="1"/>
</dbReference>
<accession>A0AAD7D5K8</accession>
<dbReference type="InterPro" id="IPR042184">
    <property type="entry name" value="YqeY/Aim41_N"/>
</dbReference>
<sequence>MAAPRFLYRPTLRLCRAYSIAQTADVRTELVSAVKAAMKSKDAVASTTLRGVLAEVYSADKAANTQVPSTAIITILRKAAARRNESAAQYTAAARLDLAERENLEVKLLSRFLPPLLSEADIDKHLREILDGLPKPPKPGQVFKLFYSIVDKSTVDSEMVKKRLDVLLNGV</sequence>
<comment type="similarity">
    <text evidence="1">Belongs to the AIM41 family.</text>
</comment>
<name>A0AAD7D5K8_MYCRO</name>
<dbReference type="InterPro" id="IPR019004">
    <property type="entry name" value="YqeY/Aim41"/>
</dbReference>
<dbReference type="GO" id="GO:0005739">
    <property type="term" value="C:mitochondrion"/>
    <property type="evidence" value="ECO:0007669"/>
    <property type="project" value="UniProtKB-SubCell"/>
</dbReference>
<comment type="caution">
    <text evidence="2">The sequence shown here is derived from an EMBL/GenBank/DDBJ whole genome shotgun (WGS) entry which is preliminary data.</text>
</comment>
<dbReference type="AlphaFoldDB" id="A0AAD7D5K8"/>
<evidence type="ECO:0000256" key="1">
    <source>
        <dbReference type="RuleBase" id="RU365099"/>
    </source>
</evidence>
<dbReference type="InterPro" id="IPR003789">
    <property type="entry name" value="Asn/Gln_tRNA_amidoTrase-B-like"/>
</dbReference>
<keyword evidence="1" id="KW-0496">Mitochondrion</keyword>
<dbReference type="EMBL" id="JARKIE010000153">
    <property type="protein sequence ID" value="KAJ7675106.1"/>
    <property type="molecule type" value="Genomic_DNA"/>
</dbReference>
<organism evidence="2 3">
    <name type="scientific">Mycena rosella</name>
    <name type="common">Pink bonnet</name>
    <name type="synonym">Agaricus rosellus</name>
    <dbReference type="NCBI Taxonomy" id="1033263"/>
    <lineage>
        <taxon>Eukaryota</taxon>
        <taxon>Fungi</taxon>
        <taxon>Dikarya</taxon>
        <taxon>Basidiomycota</taxon>
        <taxon>Agaricomycotina</taxon>
        <taxon>Agaricomycetes</taxon>
        <taxon>Agaricomycetidae</taxon>
        <taxon>Agaricales</taxon>
        <taxon>Marasmiineae</taxon>
        <taxon>Mycenaceae</taxon>
        <taxon>Mycena</taxon>
    </lineage>
</organism>
<evidence type="ECO:0000313" key="2">
    <source>
        <dbReference type="EMBL" id="KAJ7675106.1"/>
    </source>
</evidence>
<dbReference type="Proteomes" id="UP001221757">
    <property type="component" value="Unassembled WGS sequence"/>
</dbReference>
<keyword evidence="3" id="KW-1185">Reference proteome</keyword>
<proteinExistence type="inferred from homology"/>
<comment type="subcellular location">
    <subcellularLocation>
        <location evidence="1">Mitochondrion</location>
    </subcellularLocation>
</comment>
<gene>
    <name evidence="1" type="primary">AIM41</name>
    <name evidence="2" type="ORF">B0H17DRAFT_1207964</name>
</gene>
<dbReference type="GO" id="GO:0016884">
    <property type="term" value="F:carbon-nitrogen ligase activity, with glutamine as amido-N-donor"/>
    <property type="evidence" value="ECO:0007669"/>
    <property type="project" value="UniProtKB-UniRule"/>
</dbReference>
<evidence type="ECO:0000313" key="3">
    <source>
        <dbReference type="Proteomes" id="UP001221757"/>
    </source>
</evidence>
<dbReference type="PANTHER" id="PTHR28055:SF1">
    <property type="entry name" value="ALTERED INHERITANCE OF MITOCHONDRIA PROTEIN 41, MITOCHONDRIAL"/>
    <property type="match status" value="1"/>
</dbReference>